<name>A0A8H7VRE0_9FUNG</name>
<dbReference type="CDD" id="cd00303">
    <property type="entry name" value="retropepsin_like"/>
    <property type="match status" value="1"/>
</dbReference>
<dbReference type="AlphaFoldDB" id="A0A8H7VRE0"/>
<accession>A0A8H7VRE0</accession>
<dbReference type="Gene3D" id="2.40.70.10">
    <property type="entry name" value="Acid Proteases"/>
    <property type="match status" value="1"/>
</dbReference>
<dbReference type="Pfam" id="PF13975">
    <property type="entry name" value="gag-asp_proteas"/>
    <property type="match status" value="1"/>
</dbReference>
<protein>
    <submittedName>
        <fullName evidence="2">Uncharacterized protein</fullName>
    </submittedName>
</protein>
<gene>
    <name evidence="2" type="ORF">INT48_000045</name>
</gene>
<reference evidence="2" key="1">
    <citation type="submission" date="2021-01" db="EMBL/GenBank/DDBJ databases">
        <title>Metabolic potential, ecology and presence of endohyphal bacteria is reflected in genomic diversity of Mucoromycotina.</title>
        <authorList>
            <person name="Muszewska A."/>
            <person name="Okrasinska A."/>
            <person name="Steczkiewicz K."/>
            <person name="Drgas O."/>
            <person name="Orlowska M."/>
            <person name="Perlinska-Lenart U."/>
            <person name="Aleksandrzak-Piekarczyk T."/>
            <person name="Szatraj K."/>
            <person name="Zielenkiewicz U."/>
            <person name="Pilsyk S."/>
            <person name="Malc E."/>
            <person name="Mieczkowski P."/>
            <person name="Kruszewska J.S."/>
            <person name="Biernat P."/>
            <person name="Pawlowska J."/>
        </authorList>
    </citation>
    <scope>NUCLEOTIDE SEQUENCE</scope>
    <source>
        <strain evidence="2">WA0000018081</strain>
    </source>
</reference>
<dbReference type="SUPFAM" id="SSF50630">
    <property type="entry name" value="Acid proteases"/>
    <property type="match status" value="1"/>
</dbReference>
<sequence>MNDQAVLANINSFNHSTNAYAETNSGYLFPSRKMAIIEFAGAEGEDFRNFEETLESYFAMQNITADARKLIILRAQLRRTAKNFFERRLSREPTLEQGLTYQEAIELLKAEYITTELITRYTLGFNMLAQGKEEHPKTFLGRLQEAAELAELEDAEQQIKIRFQVGLLPEIRKFCILNSAVSFNDYLTKAEGWWNAEKPRSISMKNSPFLPRDIDNLFVAETSAKPILSFGKLPSGTDFSVMDVSSQLNTALSKLGSDRNALKQVIATLQTLDLHHLESQNTMTGTSQNTNHQTENLDIKEMIRQVMQEEFKKQNAKKLIGSAVLTNGQSNAPNNNIKSIPLENSSSTHLTTMLTDKNEEDDQDLYASVRAIHPPVVRTSKPYARPSSSKPAPTRKGKERETPLPTYDSTIADMDMTMDNTTIISPSQPIIKPAKPRRKRVIPKLNYDIVSTVFDQNSNIPVGELLKISPIVKRQFVNALKTPRHHKVSIVAPGSSSTTATIQDLSFVEDDDEDTTAIYTDFVINGFKIKTLIDGGAAKTCMSRELVEKLGLQIDSPSQSIFTLGNSTKQRGLGLIYDVPIKAGGVITIPGSIEVLPATPTPLIIGNN</sequence>
<proteinExistence type="predicted"/>
<evidence type="ECO:0000256" key="1">
    <source>
        <dbReference type="SAM" id="MobiDB-lite"/>
    </source>
</evidence>
<comment type="caution">
    <text evidence="2">The sequence shown here is derived from an EMBL/GenBank/DDBJ whole genome shotgun (WGS) entry which is preliminary data.</text>
</comment>
<organism evidence="2 3">
    <name type="scientific">Thamnidium elegans</name>
    <dbReference type="NCBI Taxonomy" id="101142"/>
    <lineage>
        <taxon>Eukaryota</taxon>
        <taxon>Fungi</taxon>
        <taxon>Fungi incertae sedis</taxon>
        <taxon>Mucoromycota</taxon>
        <taxon>Mucoromycotina</taxon>
        <taxon>Mucoromycetes</taxon>
        <taxon>Mucorales</taxon>
        <taxon>Mucorineae</taxon>
        <taxon>Mucoraceae</taxon>
        <taxon>Thamnidium</taxon>
    </lineage>
</organism>
<keyword evidence="3" id="KW-1185">Reference proteome</keyword>
<evidence type="ECO:0000313" key="3">
    <source>
        <dbReference type="Proteomes" id="UP000613177"/>
    </source>
</evidence>
<dbReference type="InterPro" id="IPR021109">
    <property type="entry name" value="Peptidase_aspartic_dom_sf"/>
</dbReference>
<evidence type="ECO:0000313" key="2">
    <source>
        <dbReference type="EMBL" id="KAG2228562.1"/>
    </source>
</evidence>
<feature type="region of interest" description="Disordered" evidence="1">
    <location>
        <begin position="376"/>
        <end position="407"/>
    </location>
</feature>
<dbReference type="Proteomes" id="UP000613177">
    <property type="component" value="Unassembled WGS sequence"/>
</dbReference>
<dbReference type="EMBL" id="JAEPRE010000415">
    <property type="protein sequence ID" value="KAG2228562.1"/>
    <property type="molecule type" value="Genomic_DNA"/>
</dbReference>